<proteinExistence type="inferred from homology"/>
<dbReference type="GO" id="GO:0005886">
    <property type="term" value="C:plasma membrane"/>
    <property type="evidence" value="ECO:0007669"/>
    <property type="project" value="UniProtKB-SubCell"/>
</dbReference>
<feature type="transmembrane region" description="Helical" evidence="9">
    <location>
        <begin position="362"/>
        <end position="383"/>
    </location>
</feature>
<feature type="region of interest" description="Disordered" evidence="8">
    <location>
        <begin position="457"/>
        <end position="509"/>
    </location>
</feature>
<feature type="transmembrane region" description="Helical" evidence="9">
    <location>
        <begin position="250"/>
        <end position="273"/>
    </location>
</feature>
<feature type="transmembrane region" description="Helical" evidence="9">
    <location>
        <begin position="126"/>
        <end position="146"/>
    </location>
</feature>
<evidence type="ECO:0000256" key="7">
    <source>
        <dbReference type="ARBA" id="ARBA00023136"/>
    </source>
</evidence>
<dbReference type="RefSeq" id="WP_184391747.1">
    <property type="nucleotide sequence ID" value="NZ_BAAAJD010000054.1"/>
</dbReference>
<dbReference type="PANTHER" id="PTHR42810:SF4">
    <property type="entry name" value="URIC ACID TRANSPORTER UACT"/>
    <property type="match status" value="1"/>
</dbReference>
<dbReference type="Proteomes" id="UP000572635">
    <property type="component" value="Unassembled WGS sequence"/>
</dbReference>
<feature type="transmembrane region" description="Helical" evidence="9">
    <location>
        <begin position="73"/>
        <end position="89"/>
    </location>
</feature>
<accession>A0A7W8QLU3</accession>
<protein>
    <submittedName>
        <fullName evidence="10">Xanthine permease</fullName>
    </submittedName>
</protein>
<dbReference type="EMBL" id="JACHDB010000001">
    <property type="protein sequence ID" value="MBB5432138.1"/>
    <property type="molecule type" value="Genomic_DNA"/>
</dbReference>
<dbReference type="InterPro" id="IPR006042">
    <property type="entry name" value="Xan_ur_permease"/>
</dbReference>
<evidence type="ECO:0000256" key="3">
    <source>
        <dbReference type="ARBA" id="ARBA00022448"/>
    </source>
</evidence>
<keyword evidence="7 9" id="KW-0472">Membrane</keyword>
<evidence type="ECO:0000256" key="4">
    <source>
        <dbReference type="ARBA" id="ARBA00022475"/>
    </source>
</evidence>
<comment type="caution">
    <text evidence="10">The sequence shown here is derived from an EMBL/GenBank/DDBJ whole genome shotgun (WGS) entry which is preliminary data.</text>
</comment>
<keyword evidence="4" id="KW-1003">Cell membrane</keyword>
<dbReference type="NCBIfam" id="TIGR00801">
    <property type="entry name" value="ncs2"/>
    <property type="match status" value="1"/>
</dbReference>
<keyword evidence="11" id="KW-1185">Reference proteome</keyword>
<evidence type="ECO:0000256" key="6">
    <source>
        <dbReference type="ARBA" id="ARBA00022989"/>
    </source>
</evidence>
<keyword evidence="6 9" id="KW-1133">Transmembrane helix</keyword>
<evidence type="ECO:0000256" key="5">
    <source>
        <dbReference type="ARBA" id="ARBA00022692"/>
    </source>
</evidence>
<keyword evidence="3" id="KW-0813">Transport</keyword>
<evidence type="ECO:0000256" key="9">
    <source>
        <dbReference type="SAM" id="Phobius"/>
    </source>
</evidence>
<evidence type="ECO:0000256" key="8">
    <source>
        <dbReference type="SAM" id="MobiDB-lite"/>
    </source>
</evidence>
<dbReference type="NCBIfam" id="NF037981">
    <property type="entry name" value="NCS2_1"/>
    <property type="match status" value="1"/>
</dbReference>
<evidence type="ECO:0000313" key="10">
    <source>
        <dbReference type="EMBL" id="MBB5432138.1"/>
    </source>
</evidence>
<reference evidence="10 11" key="1">
    <citation type="submission" date="2020-08" db="EMBL/GenBank/DDBJ databases">
        <title>Sequencing the genomes of 1000 actinobacteria strains.</title>
        <authorList>
            <person name="Klenk H.-P."/>
        </authorList>
    </citation>
    <scope>NUCLEOTIDE SEQUENCE [LARGE SCALE GENOMIC DNA]</scope>
    <source>
        <strain evidence="10 11">DSM 44551</strain>
    </source>
</reference>
<gene>
    <name evidence="10" type="ORF">HDA36_002222</name>
</gene>
<feature type="transmembrane region" description="Helical" evidence="9">
    <location>
        <begin position="183"/>
        <end position="203"/>
    </location>
</feature>
<keyword evidence="5 9" id="KW-0812">Transmembrane</keyword>
<dbReference type="PANTHER" id="PTHR42810">
    <property type="entry name" value="PURINE PERMEASE C1399.01C-RELATED"/>
    <property type="match status" value="1"/>
</dbReference>
<dbReference type="InterPro" id="IPR017588">
    <property type="entry name" value="UacT-like"/>
</dbReference>
<dbReference type="GO" id="GO:0042907">
    <property type="term" value="F:xanthine transmembrane transporter activity"/>
    <property type="evidence" value="ECO:0007669"/>
    <property type="project" value="TreeGrafter"/>
</dbReference>
<feature type="compositionally biased region" description="Basic and acidic residues" evidence="8">
    <location>
        <begin position="17"/>
        <end position="30"/>
    </location>
</feature>
<dbReference type="AlphaFoldDB" id="A0A7W8QLU3"/>
<evidence type="ECO:0000256" key="2">
    <source>
        <dbReference type="ARBA" id="ARBA00008821"/>
    </source>
</evidence>
<feature type="transmembrane region" description="Helical" evidence="9">
    <location>
        <begin position="47"/>
        <end position="67"/>
    </location>
</feature>
<evidence type="ECO:0000256" key="1">
    <source>
        <dbReference type="ARBA" id="ARBA00004651"/>
    </source>
</evidence>
<dbReference type="InterPro" id="IPR006043">
    <property type="entry name" value="NCS2"/>
</dbReference>
<feature type="compositionally biased region" description="Basic and acidic residues" evidence="8">
    <location>
        <begin position="457"/>
        <end position="466"/>
    </location>
</feature>
<dbReference type="PROSITE" id="PS01116">
    <property type="entry name" value="XANTH_URACIL_PERMASE"/>
    <property type="match status" value="1"/>
</dbReference>
<name>A0A7W8QLU3_9ACTN</name>
<comment type="subcellular location">
    <subcellularLocation>
        <location evidence="1">Cell membrane</location>
        <topology evidence="1">Multi-pass membrane protein</topology>
    </subcellularLocation>
</comment>
<feature type="transmembrane region" description="Helical" evidence="9">
    <location>
        <begin position="337"/>
        <end position="356"/>
    </location>
</feature>
<comment type="similarity">
    <text evidence="2">Belongs to the nucleobase:cation symporter-2 (NCS2) (TC 2.A.40) family.</text>
</comment>
<feature type="transmembrane region" description="Helical" evidence="9">
    <location>
        <begin position="158"/>
        <end position="177"/>
    </location>
</feature>
<organism evidence="10 11">
    <name type="scientific">Nocardiopsis composta</name>
    <dbReference type="NCBI Taxonomy" id="157465"/>
    <lineage>
        <taxon>Bacteria</taxon>
        <taxon>Bacillati</taxon>
        <taxon>Actinomycetota</taxon>
        <taxon>Actinomycetes</taxon>
        <taxon>Streptosporangiales</taxon>
        <taxon>Nocardiopsidaceae</taxon>
        <taxon>Nocardiopsis</taxon>
    </lineage>
</organism>
<feature type="transmembrane region" description="Helical" evidence="9">
    <location>
        <begin position="395"/>
        <end position="413"/>
    </location>
</feature>
<feature type="transmembrane region" description="Helical" evidence="9">
    <location>
        <begin position="210"/>
        <end position="230"/>
    </location>
</feature>
<feature type="region of interest" description="Disordered" evidence="8">
    <location>
        <begin position="1"/>
        <end position="30"/>
    </location>
</feature>
<feature type="compositionally biased region" description="Basic and acidic residues" evidence="8">
    <location>
        <begin position="483"/>
        <end position="509"/>
    </location>
</feature>
<dbReference type="Pfam" id="PF00860">
    <property type="entry name" value="Xan_ur_permease"/>
    <property type="match status" value="1"/>
</dbReference>
<evidence type="ECO:0000313" key="11">
    <source>
        <dbReference type="Proteomes" id="UP000572635"/>
    </source>
</evidence>
<sequence>MQLGKSKDGTPATTKAAAHDGDTSIPPRPEDERLPAKLLGLYGLQHILTMYAGAVAPALVIGGAAGLSPADQGILVSGALLVAGIATLLQTLGPWRTGAQLPIVVAASFVPVGAMTTIATDQGLPVVFGASLVGGLFALCLTPFFGQLVRFFPPAVTGSIITVIGLSLMPVAAGWIVNNNPSGHPSLSDIGLGAATLALVLLFSRVLPGLLGRVAILLGLVAGTLIALPLGKTDFSAVSEGAFFALGSPLHFGMPQFELAAILTMCVIMLVVLTEGASHIIAVAEITGSKVDAKRISAGLRADVSASIIGPIFNSTPGSSFAQNIGLLALTKIKSRFVVASGAGILIILGLFPVLGRVVAAIPMPVLGGAGLVLFGTVAASGIRTLGKVDFDNNLNLILVATSLGFGILPMAVPDFYEGFPGPIATVLHSGIVGAAIVAILLNICFNVIGRKRSEPSAEIDRDELKTAGPGEAKYTEAADAAYRSRGERQDPDGGERAPGDGELSAKSD</sequence>
<feature type="transmembrane region" description="Helical" evidence="9">
    <location>
        <begin position="425"/>
        <end position="449"/>
    </location>
</feature>
<dbReference type="NCBIfam" id="TIGR03173">
    <property type="entry name" value="pbuX"/>
    <property type="match status" value="1"/>
</dbReference>